<comment type="caution">
    <text evidence="7">The sequence shown here is derived from an EMBL/GenBank/DDBJ whole genome shotgun (WGS) entry which is preliminary data.</text>
</comment>
<dbReference type="SMART" id="SM00345">
    <property type="entry name" value="HTH_GNTR"/>
    <property type="match status" value="1"/>
</dbReference>
<dbReference type="SUPFAM" id="SSF53383">
    <property type="entry name" value="PLP-dependent transferases"/>
    <property type="match status" value="1"/>
</dbReference>
<protein>
    <submittedName>
        <fullName evidence="7">PLP-dependent aminotransferase family protein</fullName>
    </submittedName>
</protein>
<dbReference type="InterPro" id="IPR051446">
    <property type="entry name" value="HTH_trans_reg/aminotransferase"/>
</dbReference>
<dbReference type="InterPro" id="IPR004839">
    <property type="entry name" value="Aminotransferase_I/II_large"/>
</dbReference>
<accession>A0A923HRN3</accession>
<evidence type="ECO:0000313" key="7">
    <source>
        <dbReference type="EMBL" id="MBC3863468.1"/>
    </source>
</evidence>
<dbReference type="GO" id="GO:0030170">
    <property type="term" value="F:pyridoxal phosphate binding"/>
    <property type="evidence" value="ECO:0007669"/>
    <property type="project" value="InterPro"/>
</dbReference>
<evidence type="ECO:0000313" key="8">
    <source>
        <dbReference type="Proteomes" id="UP000634011"/>
    </source>
</evidence>
<gene>
    <name evidence="7" type="ORF">H8K32_15290</name>
</gene>
<dbReference type="CDD" id="cd07377">
    <property type="entry name" value="WHTH_GntR"/>
    <property type="match status" value="1"/>
</dbReference>
<keyword evidence="8" id="KW-1185">Reference proteome</keyword>
<dbReference type="GO" id="GO:0008483">
    <property type="term" value="F:transaminase activity"/>
    <property type="evidence" value="ECO:0007669"/>
    <property type="project" value="UniProtKB-KW"/>
</dbReference>
<feature type="domain" description="HTH gntR-type" evidence="6">
    <location>
        <begin position="25"/>
        <end position="93"/>
    </location>
</feature>
<evidence type="ECO:0000256" key="3">
    <source>
        <dbReference type="ARBA" id="ARBA00023015"/>
    </source>
</evidence>
<keyword evidence="4" id="KW-0238">DNA-binding</keyword>
<evidence type="ECO:0000256" key="4">
    <source>
        <dbReference type="ARBA" id="ARBA00023125"/>
    </source>
</evidence>
<dbReference type="Pfam" id="PF00155">
    <property type="entry name" value="Aminotran_1_2"/>
    <property type="match status" value="1"/>
</dbReference>
<dbReference type="CDD" id="cd00609">
    <property type="entry name" value="AAT_like"/>
    <property type="match status" value="1"/>
</dbReference>
<evidence type="ECO:0000256" key="5">
    <source>
        <dbReference type="ARBA" id="ARBA00023163"/>
    </source>
</evidence>
<dbReference type="Gene3D" id="3.90.1150.10">
    <property type="entry name" value="Aspartate Aminotransferase, domain 1"/>
    <property type="match status" value="1"/>
</dbReference>
<dbReference type="Gene3D" id="3.40.640.10">
    <property type="entry name" value="Type I PLP-dependent aspartate aminotransferase-like (Major domain)"/>
    <property type="match status" value="1"/>
</dbReference>
<dbReference type="RefSeq" id="WP_186913418.1">
    <property type="nucleotide sequence ID" value="NZ_JACOFV010000015.1"/>
</dbReference>
<dbReference type="Pfam" id="PF00392">
    <property type="entry name" value="GntR"/>
    <property type="match status" value="1"/>
</dbReference>
<dbReference type="Gene3D" id="1.10.10.10">
    <property type="entry name" value="Winged helix-like DNA-binding domain superfamily/Winged helix DNA-binding domain"/>
    <property type="match status" value="1"/>
</dbReference>
<dbReference type="PANTHER" id="PTHR46577">
    <property type="entry name" value="HTH-TYPE TRANSCRIPTIONAL REGULATORY PROTEIN GABR"/>
    <property type="match status" value="1"/>
</dbReference>
<organism evidence="7 8">
    <name type="scientific">Undibacterium jejuense</name>
    <dbReference type="NCBI Taxonomy" id="1344949"/>
    <lineage>
        <taxon>Bacteria</taxon>
        <taxon>Pseudomonadati</taxon>
        <taxon>Pseudomonadota</taxon>
        <taxon>Betaproteobacteria</taxon>
        <taxon>Burkholderiales</taxon>
        <taxon>Oxalobacteraceae</taxon>
        <taxon>Undibacterium</taxon>
    </lineage>
</organism>
<keyword evidence="2" id="KW-0663">Pyridoxal phosphate</keyword>
<sequence>MPQSKSIQDESQVIVWLGQFVQHGGPRYMQIADFIERAIDNQQLKTGDRLPSQRRMAELLQVDLTTVTRAYEEAKRRQLLSGLGARGTYATAPKFDLGQMLDLSMNIPPPPANVALAELLKQGLAQVQRNADDDLLINYHLGGGSLDDRAAGVSWLQPMLGKIAPTQISVCPGAQAALAAFIMSLTKHGDVILAEPAIYPGLRMAAEQLGRRIIAVDIDIDGMRPDLLAAALKKYAAPMVYVNPTLQNPTTHTMPTARRQEIAKVIAHSDAYLLEDDPYWLLLDDAPPPLATMIPDRVCYIATLAKCLAPGLRTAFVWLQEHELQQRFLTALRSFSLMTPPLTSALASQWIRNGTATTLLAGIHEEASLRQRMAADLLAGRSCLNNQGIHVWLPLPSYWTAQELVQSARNDGLAITPSEIFYNQSNPPHSVRIALGGIRQREQLAAALRRLSHLLARRPEAHLRQI</sequence>
<name>A0A923HRN3_9BURK</name>
<dbReference type="InterPro" id="IPR036390">
    <property type="entry name" value="WH_DNA-bd_sf"/>
</dbReference>
<keyword evidence="3" id="KW-0805">Transcription regulation</keyword>
<dbReference type="InterPro" id="IPR015421">
    <property type="entry name" value="PyrdxlP-dep_Trfase_major"/>
</dbReference>
<dbReference type="GO" id="GO:0003677">
    <property type="term" value="F:DNA binding"/>
    <property type="evidence" value="ECO:0007669"/>
    <property type="project" value="UniProtKB-KW"/>
</dbReference>
<evidence type="ECO:0000256" key="2">
    <source>
        <dbReference type="ARBA" id="ARBA00022898"/>
    </source>
</evidence>
<dbReference type="Proteomes" id="UP000634011">
    <property type="component" value="Unassembled WGS sequence"/>
</dbReference>
<dbReference type="GO" id="GO:0003700">
    <property type="term" value="F:DNA-binding transcription factor activity"/>
    <property type="evidence" value="ECO:0007669"/>
    <property type="project" value="InterPro"/>
</dbReference>
<dbReference type="AlphaFoldDB" id="A0A923HRN3"/>
<keyword evidence="7" id="KW-0032">Aminotransferase</keyword>
<dbReference type="InterPro" id="IPR036388">
    <property type="entry name" value="WH-like_DNA-bd_sf"/>
</dbReference>
<keyword evidence="7" id="KW-0808">Transferase</keyword>
<keyword evidence="5" id="KW-0804">Transcription</keyword>
<dbReference type="EMBL" id="JACOFV010000015">
    <property type="protein sequence ID" value="MBC3863468.1"/>
    <property type="molecule type" value="Genomic_DNA"/>
</dbReference>
<dbReference type="SUPFAM" id="SSF46785">
    <property type="entry name" value="Winged helix' DNA-binding domain"/>
    <property type="match status" value="1"/>
</dbReference>
<evidence type="ECO:0000259" key="6">
    <source>
        <dbReference type="PROSITE" id="PS50949"/>
    </source>
</evidence>
<proteinExistence type="inferred from homology"/>
<dbReference type="InterPro" id="IPR000524">
    <property type="entry name" value="Tscrpt_reg_HTH_GntR"/>
</dbReference>
<reference evidence="7" key="1">
    <citation type="submission" date="2020-08" db="EMBL/GenBank/DDBJ databases">
        <title>Novel species isolated from subtropical streams in China.</title>
        <authorList>
            <person name="Lu H."/>
        </authorList>
    </citation>
    <scope>NUCLEOTIDE SEQUENCE</scope>
    <source>
        <strain evidence="7">KACC 12607</strain>
    </source>
</reference>
<dbReference type="InterPro" id="IPR015424">
    <property type="entry name" value="PyrdxlP-dep_Trfase"/>
</dbReference>
<dbReference type="PROSITE" id="PS50949">
    <property type="entry name" value="HTH_GNTR"/>
    <property type="match status" value="1"/>
</dbReference>
<evidence type="ECO:0000256" key="1">
    <source>
        <dbReference type="ARBA" id="ARBA00005384"/>
    </source>
</evidence>
<dbReference type="InterPro" id="IPR015422">
    <property type="entry name" value="PyrdxlP-dep_Trfase_small"/>
</dbReference>
<comment type="similarity">
    <text evidence="1">In the C-terminal section; belongs to the class-I pyridoxal-phosphate-dependent aminotransferase family.</text>
</comment>
<dbReference type="PANTHER" id="PTHR46577:SF1">
    <property type="entry name" value="HTH-TYPE TRANSCRIPTIONAL REGULATORY PROTEIN GABR"/>
    <property type="match status" value="1"/>
</dbReference>